<dbReference type="PROSITE" id="PS50966">
    <property type="entry name" value="ZF_SWIM"/>
    <property type="match status" value="1"/>
</dbReference>
<sequence length="805" mass="93035">MQKFWIVGRVGGNFGKVIFFGKGRGLSFLNSRTVEVYIVNNNSHNRQINPNPHRVRGVSEAVKLDLNVDNMVNGIFGELPIPIEDEVEAVNEEAVVNLVESLNSIVKELERKLEIGEIVVDEHIAYGLYCKYARLKGFSVRKGKTLKFGDGQDQLKAQIFVCSCEGTKDEKRSQSKIPEYQKPTCRCNCMAKLRIARRKGEAWKVTTFHKTHNHDMFAPDQTYLLRSARKITDEQEAVLATMVRSKITVRKAVSVLEDLARGSENVGFTTQDAYDCLHRARKKTRYENEDTFELIQHFIKKSNNEPFFYWNVEVDDDKRLMNFFFRDNRCLVDYENFGDVISFDTTYRTNKYELVCAPFVGINNHKENVMFGLAFLSNETESSFEWLFRTFLESMGGRQPETIFTDQCMAMMNAVETVFPSAQHRLCQWHISANAPKYFGSLNENSSFKYLWNKCMKYCQSEEEFEATWKRMMDNYNVGEQTWFPKMYKLRHKWASAFSNQIFSADLSATSRSEGTNSTLKKEIGNKTASLLNCVVAYEKVQENWRAKEMKKDTFSHHNMPGFLVNNPLLMHAAKVYTLAIFDLFQKEQIATIGFELTEQFTCGGPSLRSFRISSHGRGSTIRTVTFDNEKLEVKCSCHKFETVGILCSHALKVFDVVKLHFIPEVYIKKRWTKSVMKRKCSERNGIESEKGNDFVSEMAFVNYAAREFYELATRVKAHEDTRKILKECVESAKEKIDLWFESSDLNNLTSTNELEATQNNDETNPYFVRNPPLPKSKIATKNIFTRHWDVKSKKRKVNAESSSK</sequence>
<dbReference type="PANTHER" id="PTHR47718:SF17">
    <property type="entry name" value="PROTEIN FAR1-RELATED SEQUENCE 5-LIKE"/>
    <property type="match status" value="1"/>
</dbReference>
<name>A0ABD3S2L1_9LAMI</name>
<dbReference type="AlphaFoldDB" id="A0ABD3S2L1"/>
<dbReference type="InterPro" id="IPR006564">
    <property type="entry name" value="Znf_PMZ"/>
</dbReference>
<evidence type="ECO:0000256" key="4">
    <source>
        <dbReference type="PROSITE-ProRule" id="PRU00325"/>
    </source>
</evidence>
<dbReference type="Pfam" id="PF03101">
    <property type="entry name" value="FAR1"/>
    <property type="match status" value="1"/>
</dbReference>
<evidence type="ECO:0000259" key="5">
    <source>
        <dbReference type="PROSITE" id="PS50966"/>
    </source>
</evidence>
<dbReference type="Pfam" id="PF04434">
    <property type="entry name" value="SWIM"/>
    <property type="match status" value="1"/>
</dbReference>
<dbReference type="SMART" id="SM00575">
    <property type="entry name" value="ZnF_PMZ"/>
    <property type="match status" value="1"/>
</dbReference>
<dbReference type="InterPro" id="IPR004330">
    <property type="entry name" value="FAR1_DNA_bnd_dom"/>
</dbReference>
<dbReference type="InterPro" id="IPR018289">
    <property type="entry name" value="MULE_transposase_dom"/>
</dbReference>
<keyword evidence="3" id="KW-0862">Zinc</keyword>
<evidence type="ECO:0000256" key="3">
    <source>
        <dbReference type="ARBA" id="ARBA00022833"/>
    </source>
</evidence>
<dbReference type="Pfam" id="PF10551">
    <property type="entry name" value="MULE"/>
    <property type="match status" value="1"/>
</dbReference>
<dbReference type="PANTHER" id="PTHR47718">
    <property type="entry name" value="OS01G0519700 PROTEIN"/>
    <property type="match status" value="1"/>
</dbReference>
<feature type="domain" description="SWIM-type" evidence="5">
    <location>
        <begin position="623"/>
        <end position="659"/>
    </location>
</feature>
<dbReference type="GO" id="GO:0008270">
    <property type="term" value="F:zinc ion binding"/>
    <property type="evidence" value="ECO:0007669"/>
    <property type="project" value="UniProtKB-KW"/>
</dbReference>
<keyword evidence="7" id="KW-1185">Reference proteome</keyword>
<gene>
    <name evidence="6" type="ORF">ACJIZ3_004625</name>
</gene>
<comment type="caution">
    <text evidence="6">The sequence shown here is derived from an EMBL/GenBank/DDBJ whole genome shotgun (WGS) entry which is preliminary data.</text>
</comment>
<reference evidence="6 7" key="1">
    <citation type="submission" date="2024-12" db="EMBL/GenBank/DDBJ databases">
        <title>The unique morphological basis and parallel evolutionary history of personate flowers in Penstemon.</title>
        <authorList>
            <person name="Depatie T.H."/>
            <person name="Wessinger C.A."/>
        </authorList>
    </citation>
    <scope>NUCLEOTIDE SEQUENCE [LARGE SCALE GENOMIC DNA]</scope>
    <source>
        <strain evidence="6">WTNN_2</strain>
        <tissue evidence="6">Leaf</tissue>
    </source>
</reference>
<protein>
    <recommendedName>
        <fullName evidence="5">SWIM-type domain-containing protein</fullName>
    </recommendedName>
</protein>
<keyword evidence="2 4" id="KW-0863">Zinc-finger</keyword>
<dbReference type="InterPro" id="IPR007527">
    <property type="entry name" value="Znf_SWIM"/>
</dbReference>
<evidence type="ECO:0000313" key="6">
    <source>
        <dbReference type="EMBL" id="KAL3818720.1"/>
    </source>
</evidence>
<keyword evidence="1" id="KW-0479">Metal-binding</keyword>
<proteinExistence type="predicted"/>
<accession>A0ABD3S2L1</accession>
<evidence type="ECO:0000313" key="7">
    <source>
        <dbReference type="Proteomes" id="UP001634393"/>
    </source>
</evidence>
<dbReference type="Proteomes" id="UP001634393">
    <property type="component" value="Unassembled WGS sequence"/>
</dbReference>
<evidence type="ECO:0000256" key="2">
    <source>
        <dbReference type="ARBA" id="ARBA00022771"/>
    </source>
</evidence>
<evidence type="ECO:0000256" key="1">
    <source>
        <dbReference type="ARBA" id="ARBA00022723"/>
    </source>
</evidence>
<dbReference type="EMBL" id="JBJXBP010000007">
    <property type="protein sequence ID" value="KAL3818720.1"/>
    <property type="molecule type" value="Genomic_DNA"/>
</dbReference>
<organism evidence="6 7">
    <name type="scientific">Penstemon smallii</name>
    <dbReference type="NCBI Taxonomy" id="265156"/>
    <lineage>
        <taxon>Eukaryota</taxon>
        <taxon>Viridiplantae</taxon>
        <taxon>Streptophyta</taxon>
        <taxon>Embryophyta</taxon>
        <taxon>Tracheophyta</taxon>
        <taxon>Spermatophyta</taxon>
        <taxon>Magnoliopsida</taxon>
        <taxon>eudicotyledons</taxon>
        <taxon>Gunneridae</taxon>
        <taxon>Pentapetalae</taxon>
        <taxon>asterids</taxon>
        <taxon>lamiids</taxon>
        <taxon>Lamiales</taxon>
        <taxon>Plantaginaceae</taxon>
        <taxon>Cheloneae</taxon>
        <taxon>Penstemon</taxon>
    </lineage>
</organism>